<dbReference type="Pfam" id="PF03476">
    <property type="entry name" value="MOSC_N"/>
    <property type="match status" value="1"/>
</dbReference>
<dbReference type="GO" id="GO:0030151">
    <property type="term" value="F:molybdenum ion binding"/>
    <property type="evidence" value="ECO:0007669"/>
    <property type="project" value="InterPro"/>
</dbReference>
<dbReference type="GO" id="GO:0003824">
    <property type="term" value="F:catalytic activity"/>
    <property type="evidence" value="ECO:0007669"/>
    <property type="project" value="InterPro"/>
</dbReference>
<keyword evidence="3" id="KW-1185">Reference proteome</keyword>
<dbReference type="GO" id="GO:0030170">
    <property type="term" value="F:pyridoxal phosphate binding"/>
    <property type="evidence" value="ECO:0007669"/>
    <property type="project" value="InterPro"/>
</dbReference>
<dbReference type="EMBL" id="JAPUFD010000029">
    <property type="protein sequence ID" value="MDI1493591.1"/>
    <property type="molecule type" value="Genomic_DNA"/>
</dbReference>
<protein>
    <recommendedName>
        <fullName evidence="1">MOSC domain-containing protein</fullName>
    </recommendedName>
</protein>
<dbReference type="PROSITE" id="PS51340">
    <property type="entry name" value="MOSC"/>
    <property type="match status" value="1"/>
</dbReference>
<dbReference type="InterPro" id="IPR005303">
    <property type="entry name" value="MOCOS_middle"/>
</dbReference>
<dbReference type="PANTHER" id="PTHR14237:SF34">
    <property type="entry name" value="MOSC DOMAIN PROTEIN (AFU_ORTHOLOGUE AFUA_2G07820)"/>
    <property type="match status" value="1"/>
</dbReference>
<dbReference type="Pfam" id="PF03473">
    <property type="entry name" value="MOSC"/>
    <property type="match status" value="1"/>
</dbReference>
<accession>A0AA43TVY0</accession>
<evidence type="ECO:0000313" key="3">
    <source>
        <dbReference type="Proteomes" id="UP001161017"/>
    </source>
</evidence>
<sequence length="353" mass="39327">MKITQLYTYPIKSFRGVPLSTSNLTHLGFPYDRRFMLVRIHTDGSSKPRSKSHSNASTGLENMTITYFHELCLFQQHIDHHSANLTVQYCPPESEHKSLEMPLMPCTEDLEVIDIRLHQSPTKGFAMGEETNTWFSACLGYEVKLVYLGPNTRQVLGNLAPDLKASKPQSWLSSVTSFVPGVTPQEQDQHASIGFSDIAPYLVVTEESLKDVSTRLADGIDMDVTKFRPNIVVSGASAAYDEDFWAALTMNSSTRIEEYAPQAQLLLTGNCGRCSSINVDYDTGATCQGDDGKVLKKMMNDRRVDPGMKYSPIFGRYGFLDRTTGGKKHQVAIGDEVIVSKRNTERTVFGECI</sequence>
<gene>
    <name evidence="2" type="ORF">OHK93_005382</name>
</gene>
<organism evidence="2 3">
    <name type="scientific">Ramalina farinacea</name>
    <dbReference type="NCBI Taxonomy" id="258253"/>
    <lineage>
        <taxon>Eukaryota</taxon>
        <taxon>Fungi</taxon>
        <taxon>Dikarya</taxon>
        <taxon>Ascomycota</taxon>
        <taxon>Pezizomycotina</taxon>
        <taxon>Lecanoromycetes</taxon>
        <taxon>OSLEUM clade</taxon>
        <taxon>Lecanoromycetidae</taxon>
        <taxon>Lecanorales</taxon>
        <taxon>Lecanorineae</taxon>
        <taxon>Ramalinaceae</taxon>
        <taxon>Ramalina</taxon>
    </lineage>
</organism>
<dbReference type="InterPro" id="IPR011037">
    <property type="entry name" value="Pyrv_Knase-like_insert_dom_sf"/>
</dbReference>
<dbReference type="AlphaFoldDB" id="A0AA43TVY0"/>
<feature type="domain" description="MOSC" evidence="1">
    <location>
        <begin position="167"/>
        <end position="340"/>
    </location>
</feature>
<name>A0AA43TVY0_9LECA</name>
<dbReference type="PANTHER" id="PTHR14237">
    <property type="entry name" value="MOLYBDOPTERIN COFACTOR SULFURASE MOSC"/>
    <property type="match status" value="1"/>
</dbReference>
<reference evidence="2" key="1">
    <citation type="journal article" date="2023" name="Genome Biol. Evol.">
        <title>First Whole Genome Sequence and Flow Cytometry Genome Size Data for the Lichen-Forming Fungus Ramalina farinacea (Ascomycota).</title>
        <authorList>
            <person name="Llewellyn T."/>
            <person name="Mian S."/>
            <person name="Hill R."/>
            <person name="Leitch I.J."/>
            <person name="Gaya E."/>
        </authorList>
    </citation>
    <scope>NUCLEOTIDE SEQUENCE</scope>
    <source>
        <strain evidence="2">LIQ254RAFAR</strain>
    </source>
</reference>
<dbReference type="InterPro" id="IPR005302">
    <property type="entry name" value="MoCF_Sase_C"/>
</dbReference>
<comment type="caution">
    <text evidence="2">The sequence shown here is derived from an EMBL/GenBank/DDBJ whole genome shotgun (WGS) entry which is preliminary data.</text>
</comment>
<dbReference type="SUPFAM" id="SSF141673">
    <property type="entry name" value="MOSC N-terminal domain-like"/>
    <property type="match status" value="1"/>
</dbReference>
<dbReference type="SUPFAM" id="SSF50800">
    <property type="entry name" value="PK beta-barrel domain-like"/>
    <property type="match status" value="1"/>
</dbReference>
<evidence type="ECO:0000313" key="2">
    <source>
        <dbReference type="EMBL" id="MDI1493591.1"/>
    </source>
</evidence>
<evidence type="ECO:0000259" key="1">
    <source>
        <dbReference type="PROSITE" id="PS51340"/>
    </source>
</evidence>
<proteinExistence type="predicted"/>
<dbReference type="Proteomes" id="UP001161017">
    <property type="component" value="Unassembled WGS sequence"/>
</dbReference>